<accession>A0A6B9XZ33</accession>
<sequence>MSELPKEGEEPIDNDSLPDGHIFLIDSNDPWYGNSLVYLQTQRVPPQCSREDRRRIRHHAKHYIIIGDTLYHRGVDSILRRCLTHEEA</sequence>
<protein>
    <submittedName>
        <fullName evidence="1">Uncharacterized protein</fullName>
    </submittedName>
</protein>
<organism evidence="1">
    <name type="scientific">Picea sitchensis</name>
    <name type="common">Sitka spruce</name>
    <name type="synonym">Pinus sitchensis</name>
    <dbReference type="NCBI Taxonomy" id="3332"/>
    <lineage>
        <taxon>Eukaryota</taxon>
        <taxon>Viridiplantae</taxon>
        <taxon>Streptophyta</taxon>
        <taxon>Embryophyta</taxon>
        <taxon>Tracheophyta</taxon>
        <taxon>Spermatophyta</taxon>
        <taxon>Pinopsida</taxon>
        <taxon>Pinidae</taxon>
        <taxon>Conifers I</taxon>
        <taxon>Pinales</taxon>
        <taxon>Pinaceae</taxon>
        <taxon>Picea</taxon>
    </lineage>
</organism>
<dbReference type="PANTHER" id="PTHR48475:SF1">
    <property type="entry name" value="RNASE H TYPE-1 DOMAIN-CONTAINING PROTEIN"/>
    <property type="match status" value="1"/>
</dbReference>
<geneLocation type="mitochondrion" evidence="1"/>
<gene>
    <name evidence="1" type="primary">orf06787</name>
    <name evidence="1" type="ORF">Q903MT_gene6733</name>
</gene>
<dbReference type="PANTHER" id="PTHR48475">
    <property type="entry name" value="RIBONUCLEASE H"/>
    <property type="match status" value="1"/>
</dbReference>
<dbReference type="EMBL" id="MK697705">
    <property type="protein sequence ID" value="QHR92685.1"/>
    <property type="molecule type" value="Genomic_DNA"/>
</dbReference>
<keyword evidence="1" id="KW-0496">Mitochondrion</keyword>
<dbReference type="AlphaFoldDB" id="A0A6B9XZ33"/>
<reference evidence="1" key="1">
    <citation type="submission" date="2019-03" db="EMBL/GenBank/DDBJ databases">
        <title>Largest Complete Mitochondrial Genome of a Gymnosperm, Sitka Spruce (Picea sitchensis), Indicates Complex Physical Structure.</title>
        <authorList>
            <person name="Jackman S.D."/>
            <person name="Coombe L."/>
            <person name="Warren R."/>
            <person name="Kirk H."/>
            <person name="Trinh E."/>
            <person name="McLeod T."/>
            <person name="Pleasance S."/>
            <person name="Pandoh P."/>
            <person name="Zhao Y."/>
            <person name="Coope R."/>
            <person name="Bousquet J."/>
            <person name="Bohlmann J.C."/>
            <person name="Jones S.J.M."/>
            <person name="Birol I."/>
        </authorList>
    </citation>
    <scope>NUCLEOTIDE SEQUENCE</scope>
    <source>
        <strain evidence="1">Q903</strain>
    </source>
</reference>
<name>A0A6B9XZ33_PICSI</name>
<proteinExistence type="predicted"/>
<evidence type="ECO:0000313" key="1">
    <source>
        <dbReference type="EMBL" id="QHR92685.1"/>
    </source>
</evidence>